<dbReference type="PROSITE" id="PS51186">
    <property type="entry name" value="GNAT"/>
    <property type="match status" value="1"/>
</dbReference>
<keyword evidence="2" id="KW-0808">Transferase</keyword>
<protein>
    <submittedName>
        <fullName evidence="2">N-acetyltransferase</fullName>
    </submittedName>
</protein>
<organism evidence="2 3">
    <name type="scientific">Tessaracoccus antarcticus</name>
    <dbReference type="NCBI Taxonomy" id="2479848"/>
    <lineage>
        <taxon>Bacteria</taxon>
        <taxon>Bacillati</taxon>
        <taxon>Actinomycetota</taxon>
        <taxon>Actinomycetes</taxon>
        <taxon>Propionibacteriales</taxon>
        <taxon>Propionibacteriaceae</taxon>
        <taxon>Tessaracoccus</taxon>
    </lineage>
</organism>
<dbReference type="CDD" id="cd04301">
    <property type="entry name" value="NAT_SF"/>
    <property type="match status" value="1"/>
</dbReference>
<dbReference type="InterPro" id="IPR016181">
    <property type="entry name" value="Acyl_CoA_acyltransferase"/>
</dbReference>
<reference evidence="2 3" key="1">
    <citation type="submission" date="2018-10" db="EMBL/GenBank/DDBJ databases">
        <title>Tessaracoccus antarcticuss sp. nov., isolated from sediment.</title>
        <authorList>
            <person name="Zhou L.Y."/>
            <person name="Du Z.J."/>
        </authorList>
    </citation>
    <scope>NUCLEOTIDE SEQUENCE [LARGE SCALE GENOMIC DNA]</scope>
    <source>
        <strain evidence="2 3">JDX10</strain>
    </source>
</reference>
<dbReference type="InterPro" id="IPR000182">
    <property type="entry name" value="GNAT_dom"/>
</dbReference>
<dbReference type="OrthoDB" id="5243635at2"/>
<proteinExistence type="predicted"/>
<dbReference type="RefSeq" id="WP_121901267.1">
    <property type="nucleotide sequence ID" value="NZ_REFW01000002.1"/>
</dbReference>
<dbReference type="GO" id="GO:0016747">
    <property type="term" value="F:acyltransferase activity, transferring groups other than amino-acyl groups"/>
    <property type="evidence" value="ECO:0007669"/>
    <property type="project" value="InterPro"/>
</dbReference>
<dbReference type="SUPFAM" id="SSF55729">
    <property type="entry name" value="Acyl-CoA N-acyltransferases (Nat)"/>
    <property type="match status" value="1"/>
</dbReference>
<dbReference type="Proteomes" id="UP000275256">
    <property type="component" value="Unassembled WGS sequence"/>
</dbReference>
<dbReference type="AlphaFoldDB" id="A0A3M0G5E4"/>
<feature type="domain" description="N-acetyltransferase" evidence="1">
    <location>
        <begin position="5"/>
        <end position="169"/>
    </location>
</feature>
<evidence type="ECO:0000313" key="2">
    <source>
        <dbReference type="EMBL" id="RMB59788.1"/>
    </source>
</evidence>
<comment type="caution">
    <text evidence="2">The sequence shown here is derived from an EMBL/GenBank/DDBJ whole genome shotgun (WGS) entry which is preliminary data.</text>
</comment>
<dbReference type="Pfam" id="PF00583">
    <property type="entry name" value="Acetyltransf_1"/>
    <property type="match status" value="1"/>
</dbReference>
<gene>
    <name evidence="2" type="ORF">EAX62_08555</name>
</gene>
<dbReference type="Gene3D" id="3.40.630.30">
    <property type="match status" value="1"/>
</dbReference>
<evidence type="ECO:0000259" key="1">
    <source>
        <dbReference type="PROSITE" id="PS51186"/>
    </source>
</evidence>
<accession>A0A3M0G5E4</accession>
<evidence type="ECO:0000313" key="3">
    <source>
        <dbReference type="Proteomes" id="UP000275256"/>
    </source>
</evidence>
<keyword evidence="3" id="KW-1185">Reference proteome</keyword>
<dbReference type="EMBL" id="REFW01000002">
    <property type="protein sequence ID" value="RMB59788.1"/>
    <property type="molecule type" value="Genomic_DNA"/>
</dbReference>
<sequence>MPVPDSVRLAMPAEAVDVARLQRRSWSSVPVLADAMTGISADETVRAWHDAIVKPPLAHCRVLVAIGDGAIVGFAVTGPSNDPDAEPTDGLIAEFVVDEPSIEAGHSSRLINAAVDTLRADGYQVATMWLPTDADATREFLVGCGWGTDGAHREMGPEDGDVSMKLIRLVTDITTA</sequence>
<name>A0A3M0G5E4_9ACTN</name>